<feature type="compositionally biased region" description="Basic and acidic residues" evidence="1">
    <location>
        <begin position="256"/>
        <end position="266"/>
    </location>
</feature>
<dbReference type="Proteomes" id="UP000236343">
    <property type="component" value="Unassembled WGS sequence"/>
</dbReference>
<sequence>MEPRSLSHAAREKNSQLKRNSAETWLKGRDVEAAREFLLVTQIPMRETQSQLKRVGWSSASSPLGLHTLALIRLSMKRPPSTVYAHSCSRLETPCTFVESPTFAEQRREAAERWRETVLEKRRPGFAADLLRAADGENQQAKRTEWPAKRTGKESVFRFRANAAGRSGRAEGKYVGTCFVVLKDREEEVTSFTIHRPKRHRAMRNGVCSSARRRTKQHQRAAFLRVSTRLFFSPPELPLCVALYSAGDVDAREQLLPRREREKPSFHGEAAATSREALNGEKNDAPRPSKVRCKKRRASRTHDKERRGKRRREPNGKGSEKKEAEEREREDRPGFRRKGLPRQLSGPPPLRRSVHGTSREEVLTFRRPMERFSRSRRSVELEKRREEAVRSRKKRRFPGRESPETELKTLSLSGKRPPTAAAVFQVYYRFTCRAHTGSRRFSVPVSAPSPSFFSSEMLVADHLTLVICAYSVPSLNQELFRLTAEGAAVRSMSLDGIWQVSTQHRQTDRQTDRHTQYMYLLLGLQRSKPRMQQGVVVAEEGRGDCK</sequence>
<evidence type="ECO:0000313" key="3">
    <source>
        <dbReference type="Proteomes" id="UP000236343"/>
    </source>
</evidence>
<feature type="compositionally biased region" description="Basic and acidic residues" evidence="1">
    <location>
        <begin position="398"/>
        <end position="407"/>
    </location>
</feature>
<feature type="region of interest" description="Disordered" evidence="1">
    <location>
        <begin position="1"/>
        <end position="21"/>
    </location>
</feature>
<feature type="region of interest" description="Disordered" evidence="1">
    <location>
        <begin position="256"/>
        <end position="413"/>
    </location>
</feature>
<protein>
    <submittedName>
        <fullName evidence="2">Uncharacterized protein</fullName>
    </submittedName>
</protein>
<name>A0A2G8Y6V1_TOXGO</name>
<evidence type="ECO:0000256" key="1">
    <source>
        <dbReference type="SAM" id="MobiDB-lite"/>
    </source>
</evidence>
<reference evidence="2 3" key="1">
    <citation type="journal article" date="2016" name="Nat. Commun.">
        <title>Local admixture of amplified and diversified secreted pathogenesis determinants shapes mosaic Toxoplasma gondii genomes.</title>
        <authorList>
            <person name="Lorenzi H."/>
            <person name="Khan A."/>
            <person name="Behnke M.S."/>
            <person name="Namasivayam S."/>
            <person name="Swapna L.S."/>
            <person name="Hadjithomas M."/>
            <person name="Karamycheva S."/>
            <person name="Pinney D."/>
            <person name="Brunk B.P."/>
            <person name="Ajioka J.W."/>
            <person name="Ajzenberg D."/>
            <person name="Boothroyd J.C."/>
            <person name="Boyle J.P."/>
            <person name="Darde M.L."/>
            <person name="Diaz-Miranda M.A."/>
            <person name="Dubey J.P."/>
            <person name="Fritz H.M."/>
            <person name="Gennari S.M."/>
            <person name="Gregory B.D."/>
            <person name="Kim K."/>
            <person name="Saeij J.P."/>
            <person name="Su C."/>
            <person name="White M.W."/>
            <person name="Zhu X.Q."/>
            <person name="Howe D.K."/>
            <person name="Rosenthal B.M."/>
            <person name="Grigg M.E."/>
            <person name="Parkinson J."/>
            <person name="Liu L."/>
            <person name="Kissinger J.C."/>
            <person name="Roos D.S."/>
            <person name="Sibley L.D."/>
        </authorList>
    </citation>
    <scope>NUCLEOTIDE SEQUENCE [LARGE SCALE GENOMIC DNA]</scope>
    <source>
        <strain evidence="2 3">COUG</strain>
    </source>
</reference>
<accession>A0A2G8Y6V1</accession>
<feature type="compositionally biased region" description="Basic residues" evidence="1">
    <location>
        <begin position="289"/>
        <end position="299"/>
    </location>
</feature>
<feature type="compositionally biased region" description="Basic and acidic residues" evidence="1">
    <location>
        <begin position="1"/>
        <end position="15"/>
    </location>
</feature>
<evidence type="ECO:0000313" key="2">
    <source>
        <dbReference type="EMBL" id="PIM02994.1"/>
    </source>
</evidence>
<feature type="compositionally biased region" description="Basic and acidic residues" evidence="1">
    <location>
        <begin position="278"/>
        <end position="287"/>
    </location>
</feature>
<dbReference type="AlphaFoldDB" id="A0A2G8Y6V1"/>
<feature type="compositionally biased region" description="Basic and acidic residues" evidence="1">
    <location>
        <begin position="313"/>
        <end position="334"/>
    </location>
</feature>
<gene>
    <name evidence="2" type="ORF">TGCOUG_392370</name>
</gene>
<dbReference type="EMBL" id="AGQR02000909">
    <property type="protein sequence ID" value="PIM02994.1"/>
    <property type="molecule type" value="Genomic_DNA"/>
</dbReference>
<feature type="compositionally biased region" description="Basic and acidic residues" evidence="1">
    <location>
        <begin position="357"/>
        <end position="390"/>
    </location>
</feature>
<dbReference type="VEuPathDB" id="ToxoDB:TGCOUG_392370"/>
<proteinExistence type="predicted"/>
<organism evidence="2 3">
    <name type="scientific">Toxoplasma gondii COUG</name>
    <dbReference type="NCBI Taxonomy" id="1074873"/>
    <lineage>
        <taxon>Eukaryota</taxon>
        <taxon>Sar</taxon>
        <taxon>Alveolata</taxon>
        <taxon>Apicomplexa</taxon>
        <taxon>Conoidasida</taxon>
        <taxon>Coccidia</taxon>
        <taxon>Eucoccidiorida</taxon>
        <taxon>Eimeriorina</taxon>
        <taxon>Sarcocystidae</taxon>
        <taxon>Toxoplasma</taxon>
    </lineage>
</organism>
<comment type="caution">
    <text evidence="2">The sequence shown here is derived from an EMBL/GenBank/DDBJ whole genome shotgun (WGS) entry which is preliminary data.</text>
</comment>